<sequence>MSARFTRRRSEPILTLINVVFLLLAFFLVAGTLAARPPADLQLVALPEGARAPEPGRVALSAQGDILWPEGVADASAFIAQLPPEAGGVARILPDRAAPAPALVALARDLSAAGAQGIRLVAERGEAP</sequence>
<keyword evidence="9" id="KW-1185">Reference proteome</keyword>
<keyword evidence="3" id="KW-1003">Cell membrane</keyword>
<organism evidence="8 9">
    <name type="scientific">Thioclava sediminum</name>
    <dbReference type="NCBI Taxonomy" id="1915319"/>
    <lineage>
        <taxon>Bacteria</taxon>
        <taxon>Pseudomonadati</taxon>
        <taxon>Pseudomonadota</taxon>
        <taxon>Alphaproteobacteria</taxon>
        <taxon>Rhodobacterales</taxon>
        <taxon>Paracoccaceae</taxon>
        <taxon>Thioclava</taxon>
    </lineage>
</organism>
<protein>
    <recommendedName>
        <fullName evidence="10">Biopolymer transporter ExbD</fullName>
    </recommendedName>
</protein>
<evidence type="ECO:0000256" key="5">
    <source>
        <dbReference type="ARBA" id="ARBA00022989"/>
    </source>
</evidence>
<accession>A0ABX3MSP8</accession>
<comment type="subcellular location">
    <subcellularLocation>
        <location evidence="1">Cell membrane</location>
        <topology evidence="1">Single-pass membrane protein</topology>
    </subcellularLocation>
    <subcellularLocation>
        <location evidence="7">Cell membrane</location>
        <topology evidence="7">Single-pass type II membrane protein</topology>
    </subcellularLocation>
</comment>
<comment type="similarity">
    <text evidence="2 7">Belongs to the ExbD/TolR family.</text>
</comment>
<evidence type="ECO:0000313" key="8">
    <source>
        <dbReference type="EMBL" id="OOY22641.1"/>
    </source>
</evidence>
<evidence type="ECO:0000313" key="9">
    <source>
        <dbReference type="Proteomes" id="UP000190787"/>
    </source>
</evidence>
<gene>
    <name evidence="8" type="ORF">BMI91_18470</name>
</gene>
<evidence type="ECO:0008006" key="10">
    <source>
        <dbReference type="Google" id="ProtNLM"/>
    </source>
</evidence>
<reference evidence="8 9" key="1">
    <citation type="submission" date="2016-11" db="EMBL/GenBank/DDBJ databases">
        <title>A multilocus sequence analysis scheme for characterization of bacteria in the genus Thioclava.</title>
        <authorList>
            <person name="Liu Y."/>
            <person name="Shao Z."/>
        </authorList>
    </citation>
    <scope>NUCLEOTIDE SEQUENCE [LARGE SCALE GENOMIC DNA]</scope>
    <source>
        <strain evidence="8 9">TAW-CT134</strain>
    </source>
</reference>
<keyword evidence="4 7" id="KW-0812">Transmembrane</keyword>
<evidence type="ECO:0000256" key="2">
    <source>
        <dbReference type="ARBA" id="ARBA00005811"/>
    </source>
</evidence>
<name>A0ABX3MSP8_9RHOB</name>
<comment type="caution">
    <text evidence="8">The sequence shown here is derived from an EMBL/GenBank/DDBJ whole genome shotgun (WGS) entry which is preliminary data.</text>
</comment>
<evidence type="ECO:0000256" key="7">
    <source>
        <dbReference type="RuleBase" id="RU003879"/>
    </source>
</evidence>
<dbReference type="EMBL" id="MPZV01000005">
    <property type="protein sequence ID" value="OOY22641.1"/>
    <property type="molecule type" value="Genomic_DNA"/>
</dbReference>
<dbReference type="RefSeq" id="WP_078606182.1">
    <property type="nucleotide sequence ID" value="NZ_MPZV01000005.1"/>
</dbReference>
<evidence type="ECO:0000256" key="4">
    <source>
        <dbReference type="ARBA" id="ARBA00022692"/>
    </source>
</evidence>
<keyword evidence="6" id="KW-0472">Membrane</keyword>
<evidence type="ECO:0000256" key="1">
    <source>
        <dbReference type="ARBA" id="ARBA00004162"/>
    </source>
</evidence>
<keyword evidence="5" id="KW-1133">Transmembrane helix</keyword>
<dbReference type="Pfam" id="PF02472">
    <property type="entry name" value="ExbD"/>
    <property type="match status" value="1"/>
</dbReference>
<evidence type="ECO:0000256" key="6">
    <source>
        <dbReference type="ARBA" id="ARBA00023136"/>
    </source>
</evidence>
<keyword evidence="7" id="KW-0653">Protein transport</keyword>
<keyword evidence="7" id="KW-0813">Transport</keyword>
<proteinExistence type="inferred from homology"/>
<dbReference type="InterPro" id="IPR003400">
    <property type="entry name" value="ExbD"/>
</dbReference>
<evidence type="ECO:0000256" key="3">
    <source>
        <dbReference type="ARBA" id="ARBA00022475"/>
    </source>
</evidence>
<dbReference type="Proteomes" id="UP000190787">
    <property type="component" value="Unassembled WGS sequence"/>
</dbReference>